<dbReference type="KEGG" id="fer:FNB15_12590"/>
<organism evidence="5 6">
    <name type="scientific">Ferrovibrio terrae</name>
    <dbReference type="NCBI Taxonomy" id="2594003"/>
    <lineage>
        <taxon>Bacteria</taxon>
        <taxon>Pseudomonadati</taxon>
        <taxon>Pseudomonadota</taxon>
        <taxon>Alphaproteobacteria</taxon>
        <taxon>Rhodospirillales</taxon>
        <taxon>Rhodospirillaceae</taxon>
        <taxon>Ferrovibrio</taxon>
    </lineage>
</organism>
<dbReference type="PROSITE" id="PS00519">
    <property type="entry name" value="HTH_ASNC_1"/>
    <property type="match status" value="1"/>
</dbReference>
<dbReference type="SUPFAM" id="SSF46785">
    <property type="entry name" value="Winged helix' DNA-binding domain"/>
    <property type="match status" value="1"/>
</dbReference>
<dbReference type="RefSeq" id="WP_144069038.1">
    <property type="nucleotide sequence ID" value="NZ_CP041636.1"/>
</dbReference>
<dbReference type="PROSITE" id="PS50956">
    <property type="entry name" value="HTH_ASNC_2"/>
    <property type="match status" value="1"/>
</dbReference>
<keyword evidence="6" id="KW-1185">Reference proteome</keyword>
<evidence type="ECO:0000256" key="3">
    <source>
        <dbReference type="ARBA" id="ARBA00023163"/>
    </source>
</evidence>
<dbReference type="InterPro" id="IPR019888">
    <property type="entry name" value="Tscrpt_reg_AsnC-like"/>
</dbReference>
<dbReference type="InterPro" id="IPR000485">
    <property type="entry name" value="AsnC-type_HTH_dom"/>
</dbReference>
<dbReference type="SMART" id="SM00344">
    <property type="entry name" value="HTH_ASNC"/>
    <property type="match status" value="1"/>
</dbReference>
<dbReference type="InterPro" id="IPR011008">
    <property type="entry name" value="Dimeric_a/b-barrel"/>
</dbReference>
<gene>
    <name evidence="5" type="ORF">FNB15_12590</name>
</gene>
<dbReference type="PRINTS" id="PR00033">
    <property type="entry name" value="HTHASNC"/>
</dbReference>
<dbReference type="InterPro" id="IPR036390">
    <property type="entry name" value="WH_DNA-bd_sf"/>
</dbReference>
<dbReference type="GO" id="GO:0005829">
    <property type="term" value="C:cytosol"/>
    <property type="evidence" value="ECO:0007669"/>
    <property type="project" value="TreeGrafter"/>
</dbReference>
<keyword evidence="2" id="KW-0238">DNA-binding</keyword>
<accession>A0A516H2Q6</accession>
<protein>
    <submittedName>
        <fullName evidence="5">Lrp/AsnC family transcriptional regulator</fullName>
    </submittedName>
</protein>
<dbReference type="FunFam" id="1.10.10.10:FF:000186">
    <property type="entry name" value="AsnC family transcriptional regulator"/>
    <property type="match status" value="1"/>
</dbReference>
<dbReference type="AlphaFoldDB" id="A0A516H2Q6"/>
<dbReference type="Pfam" id="PF01037">
    <property type="entry name" value="AsnC_trans_reg"/>
    <property type="match status" value="1"/>
</dbReference>
<dbReference type="EMBL" id="CP041636">
    <property type="protein sequence ID" value="QDO98057.1"/>
    <property type="molecule type" value="Genomic_DNA"/>
</dbReference>
<dbReference type="InterPro" id="IPR011991">
    <property type="entry name" value="ArsR-like_HTH"/>
</dbReference>
<evidence type="ECO:0000256" key="2">
    <source>
        <dbReference type="ARBA" id="ARBA00023125"/>
    </source>
</evidence>
<dbReference type="OrthoDB" id="9813313at2"/>
<sequence>MPKENLDDFDRKILAALQADARLSNVDLAEKVGLSPSPCLRRVKRLEEDGYIRGYRAVLDRRKLGLGLTVYVDIKVEKHSAENAASHQRMLEAIPEVVSAHMVSGEADFFAEVVVPDLAAYEELLTQRLLSLPMVKDIRSNFVIRAIKTDGALPLAHLAEV</sequence>
<dbReference type="GO" id="GO:0006355">
    <property type="term" value="P:regulation of DNA-templated transcription"/>
    <property type="evidence" value="ECO:0007669"/>
    <property type="project" value="UniProtKB-ARBA"/>
</dbReference>
<dbReference type="Gene3D" id="3.30.70.920">
    <property type="match status" value="1"/>
</dbReference>
<name>A0A516H2Q6_9PROT</name>
<dbReference type="PANTHER" id="PTHR30154:SF34">
    <property type="entry name" value="TRANSCRIPTIONAL REGULATOR AZLB"/>
    <property type="match status" value="1"/>
</dbReference>
<dbReference type="GO" id="GO:0043565">
    <property type="term" value="F:sequence-specific DNA binding"/>
    <property type="evidence" value="ECO:0007669"/>
    <property type="project" value="InterPro"/>
</dbReference>
<dbReference type="Proteomes" id="UP000317496">
    <property type="component" value="Chromosome"/>
</dbReference>
<dbReference type="InterPro" id="IPR019885">
    <property type="entry name" value="Tscrpt_reg_HTH_AsnC-type_CS"/>
</dbReference>
<reference evidence="5 6" key="1">
    <citation type="submission" date="2019-07" db="EMBL/GenBank/DDBJ databases">
        <title>Genome sequencing for Ferrovibrio sp. K5.</title>
        <authorList>
            <person name="Park S.-J."/>
        </authorList>
    </citation>
    <scope>NUCLEOTIDE SEQUENCE [LARGE SCALE GENOMIC DNA]</scope>
    <source>
        <strain evidence="5 6">K5</strain>
    </source>
</reference>
<proteinExistence type="predicted"/>
<evidence type="ECO:0000313" key="5">
    <source>
        <dbReference type="EMBL" id="QDO98057.1"/>
    </source>
</evidence>
<evidence type="ECO:0000256" key="1">
    <source>
        <dbReference type="ARBA" id="ARBA00023015"/>
    </source>
</evidence>
<feature type="domain" description="HTH asnC-type" evidence="4">
    <location>
        <begin position="6"/>
        <end position="67"/>
    </location>
</feature>
<dbReference type="SUPFAM" id="SSF54909">
    <property type="entry name" value="Dimeric alpha+beta barrel"/>
    <property type="match status" value="1"/>
</dbReference>
<keyword evidence="1" id="KW-0805">Transcription regulation</keyword>
<dbReference type="Gene3D" id="1.10.10.10">
    <property type="entry name" value="Winged helix-like DNA-binding domain superfamily/Winged helix DNA-binding domain"/>
    <property type="match status" value="1"/>
</dbReference>
<evidence type="ECO:0000259" key="4">
    <source>
        <dbReference type="PROSITE" id="PS50956"/>
    </source>
</evidence>
<evidence type="ECO:0000313" key="6">
    <source>
        <dbReference type="Proteomes" id="UP000317496"/>
    </source>
</evidence>
<dbReference type="GO" id="GO:0043200">
    <property type="term" value="P:response to amino acid"/>
    <property type="evidence" value="ECO:0007669"/>
    <property type="project" value="TreeGrafter"/>
</dbReference>
<dbReference type="CDD" id="cd00090">
    <property type="entry name" value="HTH_ARSR"/>
    <property type="match status" value="1"/>
</dbReference>
<dbReference type="PANTHER" id="PTHR30154">
    <property type="entry name" value="LEUCINE-RESPONSIVE REGULATORY PROTEIN"/>
    <property type="match status" value="1"/>
</dbReference>
<keyword evidence="3" id="KW-0804">Transcription</keyword>
<dbReference type="InterPro" id="IPR036388">
    <property type="entry name" value="WH-like_DNA-bd_sf"/>
</dbReference>
<dbReference type="Pfam" id="PF13412">
    <property type="entry name" value="HTH_24"/>
    <property type="match status" value="1"/>
</dbReference>
<dbReference type="InterPro" id="IPR019887">
    <property type="entry name" value="Tscrpt_reg_AsnC/Lrp_C"/>
</dbReference>